<evidence type="ECO:0000313" key="1">
    <source>
        <dbReference type="EMBL" id="AKF03394.1"/>
    </source>
</evidence>
<reference evidence="1 2" key="1">
    <citation type="submission" date="2015-03" db="EMBL/GenBank/DDBJ databases">
        <title>Genome assembly of Sandaracinus amylolyticus DSM 53668.</title>
        <authorList>
            <person name="Sharma G."/>
            <person name="Subramanian S."/>
        </authorList>
    </citation>
    <scope>NUCLEOTIDE SEQUENCE [LARGE SCALE GENOMIC DNA]</scope>
    <source>
        <strain evidence="1 2">DSM 53668</strain>
    </source>
</reference>
<gene>
    <name evidence="1" type="ORF">DB32_000543</name>
</gene>
<keyword evidence="2" id="KW-1185">Reference proteome</keyword>
<dbReference type="EMBL" id="CP011125">
    <property type="protein sequence ID" value="AKF03394.1"/>
    <property type="molecule type" value="Genomic_DNA"/>
</dbReference>
<organism evidence="1 2">
    <name type="scientific">Sandaracinus amylolyticus</name>
    <dbReference type="NCBI Taxonomy" id="927083"/>
    <lineage>
        <taxon>Bacteria</taxon>
        <taxon>Pseudomonadati</taxon>
        <taxon>Myxococcota</taxon>
        <taxon>Polyangia</taxon>
        <taxon>Polyangiales</taxon>
        <taxon>Sandaracinaceae</taxon>
        <taxon>Sandaracinus</taxon>
    </lineage>
</organism>
<sequence length="227" mass="24712">MEGQPGLFREFNEAGEPVGPIVNIREFREDDKYDTIAIPTGPIPLGTVFLFFQDIQGKRNLDTNFRTPSKLSAGESMVLDRVGLYVRSITGTAVVPPVDFKTITDCAFYELRINDLLQTQGPAIKYPSGYGLYGSTNEEGAGVVSIGVPATASVSKLVKKQMLNQNHDLQASLSFEQRQWLTAGQNPPFASSSDVVPRITTIGVKEQQGAVLVTNVLHGLLRTPVSK</sequence>
<name>A0A0F6SDG3_9BACT</name>
<evidence type="ECO:0000313" key="2">
    <source>
        <dbReference type="Proteomes" id="UP000034883"/>
    </source>
</evidence>
<proteinExistence type="predicted"/>
<dbReference type="AlphaFoldDB" id="A0A0F6SDG3"/>
<dbReference type="Proteomes" id="UP000034883">
    <property type="component" value="Chromosome"/>
</dbReference>
<protein>
    <submittedName>
        <fullName evidence="1">Uncharacterized protein</fullName>
    </submittedName>
</protein>
<dbReference type="KEGG" id="samy:DB32_000543"/>
<accession>A0A0F6SDG3</accession>
<dbReference type="STRING" id="927083.DB32_000543"/>